<keyword evidence="2" id="KW-1185">Reference proteome</keyword>
<dbReference type="HOGENOM" id="CLU_777141_0_0_1"/>
<dbReference type="SUPFAM" id="SSF51445">
    <property type="entry name" value="(Trans)glycosidases"/>
    <property type="match status" value="1"/>
</dbReference>
<dbReference type="Proteomes" id="UP000013827">
    <property type="component" value="Unassembled WGS sequence"/>
</dbReference>
<dbReference type="EnsemblProtists" id="EOD18107">
    <property type="protein sequence ID" value="EOD18107"/>
    <property type="gene ID" value="EMIHUDRAFT_196181"/>
</dbReference>
<reference evidence="1" key="2">
    <citation type="submission" date="2024-10" db="UniProtKB">
        <authorList>
            <consortium name="EnsemblProtists"/>
        </authorList>
    </citation>
    <scope>IDENTIFICATION</scope>
</reference>
<accession>A0A0D3J3M2</accession>
<dbReference type="Gene3D" id="3.20.20.80">
    <property type="entry name" value="Glycosidases"/>
    <property type="match status" value="1"/>
</dbReference>
<organism evidence="1 2">
    <name type="scientific">Emiliania huxleyi (strain CCMP1516)</name>
    <dbReference type="NCBI Taxonomy" id="280463"/>
    <lineage>
        <taxon>Eukaryota</taxon>
        <taxon>Haptista</taxon>
        <taxon>Haptophyta</taxon>
        <taxon>Prymnesiophyceae</taxon>
        <taxon>Isochrysidales</taxon>
        <taxon>Noelaerhabdaceae</taxon>
        <taxon>Emiliania</taxon>
    </lineage>
</organism>
<dbReference type="RefSeq" id="XP_005770536.1">
    <property type="nucleotide sequence ID" value="XM_005770479.1"/>
</dbReference>
<reference evidence="2" key="1">
    <citation type="journal article" date="2013" name="Nature">
        <title>Pan genome of the phytoplankton Emiliania underpins its global distribution.</title>
        <authorList>
            <person name="Read B.A."/>
            <person name="Kegel J."/>
            <person name="Klute M.J."/>
            <person name="Kuo A."/>
            <person name="Lefebvre S.C."/>
            <person name="Maumus F."/>
            <person name="Mayer C."/>
            <person name="Miller J."/>
            <person name="Monier A."/>
            <person name="Salamov A."/>
            <person name="Young J."/>
            <person name="Aguilar M."/>
            <person name="Claverie J.M."/>
            <person name="Frickenhaus S."/>
            <person name="Gonzalez K."/>
            <person name="Herman E.K."/>
            <person name="Lin Y.C."/>
            <person name="Napier J."/>
            <person name="Ogata H."/>
            <person name="Sarno A.F."/>
            <person name="Shmutz J."/>
            <person name="Schroeder D."/>
            <person name="de Vargas C."/>
            <person name="Verret F."/>
            <person name="von Dassow P."/>
            <person name="Valentin K."/>
            <person name="Van de Peer Y."/>
            <person name="Wheeler G."/>
            <person name="Dacks J.B."/>
            <person name="Delwiche C.F."/>
            <person name="Dyhrman S.T."/>
            <person name="Glockner G."/>
            <person name="John U."/>
            <person name="Richards T."/>
            <person name="Worden A.Z."/>
            <person name="Zhang X."/>
            <person name="Grigoriev I.V."/>
            <person name="Allen A.E."/>
            <person name="Bidle K."/>
            <person name="Borodovsky M."/>
            <person name="Bowler C."/>
            <person name="Brownlee C."/>
            <person name="Cock J.M."/>
            <person name="Elias M."/>
            <person name="Gladyshev V.N."/>
            <person name="Groth M."/>
            <person name="Guda C."/>
            <person name="Hadaegh A."/>
            <person name="Iglesias-Rodriguez M.D."/>
            <person name="Jenkins J."/>
            <person name="Jones B.M."/>
            <person name="Lawson T."/>
            <person name="Leese F."/>
            <person name="Lindquist E."/>
            <person name="Lobanov A."/>
            <person name="Lomsadze A."/>
            <person name="Malik S.B."/>
            <person name="Marsh M.E."/>
            <person name="Mackinder L."/>
            <person name="Mock T."/>
            <person name="Mueller-Roeber B."/>
            <person name="Pagarete A."/>
            <person name="Parker M."/>
            <person name="Probert I."/>
            <person name="Quesneville H."/>
            <person name="Raines C."/>
            <person name="Rensing S.A."/>
            <person name="Riano-Pachon D.M."/>
            <person name="Richier S."/>
            <person name="Rokitta S."/>
            <person name="Shiraiwa Y."/>
            <person name="Soanes D.M."/>
            <person name="van der Giezen M."/>
            <person name="Wahlund T.M."/>
            <person name="Williams B."/>
            <person name="Wilson W."/>
            <person name="Wolfe G."/>
            <person name="Wurch L.L."/>
        </authorList>
    </citation>
    <scope>NUCLEOTIDE SEQUENCE</scope>
</reference>
<proteinExistence type="predicted"/>
<evidence type="ECO:0000313" key="2">
    <source>
        <dbReference type="Proteomes" id="UP000013827"/>
    </source>
</evidence>
<dbReference type="KEGG" id="ehx:EMIHUDRAFT_196181"/>
<evidence type="ECO:0000313" key="1">
    <source>
        <dbReference type="EnsemblProtists" id="EOD18107"/>
    </source>
</evidence>
<dbReference type="PaxDb" id="2903-EOD18107"/>
<dbReference type="GeneID" id="19046108"/>
<protein>
    <recommendedName>
        <fullName evidence="3">Glycoside hydrolase family 5 domain-containing protein</fullName>
    </recommendedName>
</protein>
<sequence>MTVLTNGSFRRDIWIPDNATESCPTQDDYFGLAARLGHVRIGSYAAAELLNFTECRATTFRPSGGDDGQAEASARIRTGQRNSSSTYSLLKEHVQMALRAGLKVVLNPLHLVWSLDINEQTLRWVWATVLEDFPLDEFPADKMGRRCDREPSMPWYLSSSEGLLLDAEALNQFVSWPHPVAATFHYYDPRSFTAHTGVIDETWEVEESADMIHEKFASIRAAIKLPVYLGETGVNIDFVHKDHAVDWILTVRDAAERNQFQWAYWVYQTGLKRAVTHFEPETRLREWDCSPMLTALFGRQLNTTSESDCPDRNEQVPFVPPTGVCDDMAPGLRTQYVSEPSVFLPARPWAKTCVDDE</sequence>
<name>A0A0D3J3M2_EMIH1</name>
<dbReference type="AlphaFoldDB" id="A0A0D3J3M2"/>
<evidence type="ECO:0008006" key="3">
    <source>
        <dbReference type="Google" id="ProtNLM"/>
    </source>
</evidence>
<dbReference type="InterPro" id="IPR017853">
    <property type="entry name" value="GH"/>
</dbReference>